<comment type="caution">
    <text evidence="2">The sequence shown here is derived from an EMBL/GenBank/DDBJ whole genome shotgun (WGS) entry which is preliminary data.</text>
</comment>
<organism evidence="2">
    <name type="scientific">uncultured bacterium</name>
    <name type="common">gcode 4</name>
    <dbReference type="NCBI Taxonomy" id="1234023"/>
    <lineage>
        <taxon>Bacteria</taxon>
        <taxon>environmental samples</taxon>
    </lineage>
</organism>
<evidence type="ECO:0000256" key="1">
    <source>
        <dbReference type="SAM" id="Phobius"/>
    </source>
</evidence>
<feature type="transmembrane region" description="Helical" evidence="1">
    <location>
        <begin position="12"/>
        <end position="30"/>
    </location>
</feature>
<gene>
    <name evidence="2" type="ORF">ACD_80C00131G0032</name>
</gene>
<keyword evidence="1" id="KW-0472">Membrane</keyword>
<sequence>MNKKIIFWSLKQNIGIIIGAAFVAFGIFYISKNPDLFLASVLSLQEKAFIVEKWWDIAYKTNSGYVDIFMSEKLETPASIDFTISFDNTTVTINPQNLSGQGTRTYANPVMNDITIQSLPGQDVDKSQSIILLPFTGEIRDILLSEAVAKLSDGTEKNLSIGSLNEITSHSE</sequence>
<proteinExistence type="predicted"/>
<dbReference type="AlphaFoldDB" id="K1YI37"/>
<dbReference type="EMBL" id="AMFJ01036138">
    <property type="protein sequence ID" value="EKD25029.1"/>
    <property type="molecule type" value="Genomic_DNA"/>
</dbReference>
<accession>K1YI37</accession>
<keyword evidence="1" id="KW-0812">Transmembrane</keyword>
<protein>
    <submittedName>
        <fullName evidence="2">Uncharacterized protein</fullName>
    </submittedName>
</protein>
<name>K1YI37_9BACT</name>
<evidence type="ECO:0000313" key="2">
    <source>
        <dbReference type="EMBL" id="EKD25029.1"/>
    </source>
</evidence>
<reference evidence="2" key="1">
    <citation type="journal article" date="2012" name="Science">
        <title>Fermentation, hydrogen, and sulfur metabolism in multiple uncultivated bacterial phyla.</title>
        <authorList>
            <person name="Wrighton K.C."/>
            <person name="Thomas B.C."/>
            <person name="Sharon I."/>
            <person name="Miller C.S."/>
            <person name="Castelle C.J."/>
            <person name="VerBerkmoes N.C."/>
            <person name="Wilkins M.J."/>
            <person name="Hettich R.L."/>
            <person name="Lipton M.S."/>
            <person name="Williams K.H."/>
            <person name="Long P.E."/>
            <person name="Banfield J.F."/>
        </authorList>
    </citation>
    <scope>NUCLEOTIDE SEQUENCE [LARGE SCALE GENOMIC DNA]</scope>
</reference>
<keyword evidence="1" id="KW-1133">Transmembrane helix</keyword>